<evidence type="ECO:0000256" key="1">
    <source>
        <dbReference type="SAM" id="SignalP"/>
    </source>
</evidence>
<proteinExistence type="predicted"/>
<keyword evidence="1" id="KW-0732">Signal</keyword>
<evidence type="ECO:0000313" key="3">
    <source>
        <dbReference type="Proteomes" id="UP000465035"/>
    </source>
</evidence>
<feature type="signal peptide" evidence="1">
    <location>
        <begin position="1"/>
        <end position="28"/>
    </location>
</feature>
<evidence type="ECO:0008006" key="4">
    <source>
        <dbReference type="Google" id="ProtNLM"/>
    </source>
</evidence>
<dbReference type="Proteomes" id="UP000465035">
    <property type="component" value="Chromosome"/>
</dbReference>
<feature type="chain" id="PRO_5026826028" description="Surface layer protein A domain-containing protein" evidence="1">
    <location>
        <begin position="29"/>
        <end position="170"/>
    </location>
</feature>
<gene>
    <name evidence="2" type="ORF">GQR93_03930</name>
</gene>
<dbReference type="EMBL" id="CP047121">
    <property type="protein sequence ID" value="QHB51424.1"/>
    <property type="molecule type" value="Genomic_DNA"/>
</dbReference>
<organism evidence="2 3">
    <name type="scientific">Lentilactobacillus hilgardii</name>
    <name type="common">Lactobacillus hilgardii</name>
    <dbReference type="NCBI Taxonomy" id="1588"/>
    <lineage>
        <taxon>Bacteria</taxon>
        <taxon>Bacillati</taxon>
        <taxon>Bacillota</taxon>
        <taxon>Bacilli</taxon>
        <taxon>Lactobacillales</taxon>
        <taxon>Lactobacillaceae</taxon>
        <taxon>Lentilactobacillus</taxon>
    </lineage>
</organism>
<name>A0A6P1EBD8_LENHI</name>
<accession>A0A6P1EBD8</accession>
<reference evidence="2 3" key="1">
    <citation type="submission" date="2019-12" db="EMBL/GenBank/DDBJ databases">
        <title>Lactobacillus hilgardii FLUB.</title>
        <authorList>
            <person name="Gustaw K."/>
        </authorList>
    </citation>
    <scope>NUCLEOTIDE SEQUENCE [LARGE SCALE GENOMIC DNA]</scope>
    <source>
        <strain evidence="2 3">FLUB</strain>
    </source>
</reference>
<protein>
    <recommendedName>
        <fullName evidence="4">Surface layer protein A domain-containing protein</fullName>
    </recommendedName>
</protein>
<evidence type="ECO:0000313" key="2">
    <source>
        <dbReference type="EMBL" id="QHB51424.1"/>
    </source>
</evidence>
<sequence length="170" mass="19817">MIKKILLAFAAFLILMIGLAVVPGSASASYSQSTFPRWARGTWYSYTPHAKRIHYDKITITAKHVYDHDYYGGRWHRYFNVITRRGFNGELLPKKSVYIASGHRFTAPIAKTTHTRSAMVPEYWHVKKIRVHNHYWKALLSSTGAGWDIGDTYAFRSRVWYQAKFMYTVF</sequence>
<dbReference type="AlphaFoldDB" id="A0A6P1EBD8"/>
<dbReference type="GeneID" id="69057502"/>
<dbReference type="RefSeq" id="WP_003552468.1">
    <property type="nucleotide sequence ID" value="NZ_CABKOL010000106.1"/>
</dbReference>